<reference evidence="7" key="2">
    <citation type="journal article" date="2014" name="PLoS ONE">
        <title>Genome and Transcriptome Analysis of the Fungal Pathogen Fusarium oxysporum f. sp. cubense Causing Banana Vascular Wilt Disease.</title>
        <authorList>
            <person name="Guo L."/>
            <person name="Han L."/>
            <person name="Yang L."/>
            <person name="Zeng H."/>
            <person name="Fan D."/>
            <person name="Zhu Y."/>
            <person name="Feng Y."/>
            <person name="Wang G."/>
            <person name="Peng C."/>
            <person name="Jiang X."/>
            <person name="Zhou D."/>
            <person name="Ni P."/>
            <person name="Liang C."/>
            <person name="Liu L."/>
            <person name="Wang J."/>
            <person name="Mao C."/>
            <person name="Fang X."/>
            <person name="Peng M."/>
            <person name="Huang J."/>
        </authorList>
    </citation>
    <scope>NUCLEOTIDE SEQUENCE [LARGE SCALE GENOMIC DNA]</scope>
    <source>
        <strain evidence="7">race 4</strain>
    </source>
</reference>
<dbReference type="EMBL" id="KB726211">
    <property type="protein sequence ID" value="EMT74356.1"/>
    <property type="molecule type" value="Genomic_DNA"/>
</dbReference>
<evidence type="ECO:0000256" key="2">
    <source>
        <dbReference type="ARBA" id="ARBA00012652"/>
    </source>
</evidence>
<dbReference type="Proteomes" id="UP000016929">
    <property type="component" value="Unassembled WGS sequence"/>
</dbReference>
<evidence type="ECO:0000256" key="1">
    <source>
        <dbReference type="ARBA" id="ARBA00001445"/>
    </source>
</evidence>
<dbReference type="InterPro" id="IPR035396">
    <property type="entry name" value="Bac_rhamnosid6H"/>
</dbReference>
<name>N1S953_FUSC4</name>
<keyword evidence="3" id="KW-0378">Hydrolase</keyword>
<evidence type="ECO:0000313" key="7">
    <source>
        <dbReference type="Proteomes" id="UP000016929"/>
    </source>
</evidence>
<dbReference type="SUPFAM" id="SSF48208">
    <property type="entry name" value="Six-hairpin glycosidases"/>
    <property type="match status" value="1"/>
</dbReference>
<dbReference type="InterPro" id="IPR035398">
    <property type="entry name" value="Bac_rhamnosid_C"/>
</dbReference>
<dbReference type="OrthoDB" id="10036721at2759"/>
<evidence type="ECO:0000259" key="4">
    <source>
        <dbReference type="Pfam" id="PF17389"/>
    </source>
</evidence>
<feature type="domain" description="Alpha-L-rhamnosidase C-terminal" evidence="5">
    <location>
        <begin position="45"/>
        <end position="123"/>
    </location>
</feature>
<keyword evidence="7" id="KW-1185">Reference proteome</keyword>
<dbReference type="Gene3D" id="1.50.10.10">
    <property type="match status" value="1"/>
</dbReference>
<evidence type="ECO:0000256" key="3">
    <source>
        <dbReference type="ARBA" id="ARBA00022801"/>
    </source>
</evidence>
<sequence length="149" mass="16715">MGATTVWERWDSMLPDGSINPGEMTSFNHYAFGAIAKFMYERVAGLQRLEPGWRRVRISPAIGATFSRAAASHVSPQGTISFEWETSVVDGDQEEFAIKATVPPNTVVEIILPGLERKEVKKVGCGEWTFRSLFRREYEWPVSPLPPKA</sequence>
<dbReference type="HOGENOM" id="CLU_160857_0_0_1"/>
<dbReference type="Gene3D" id="2.60.420.10">
    <property type="entry name" value="Maltose phosphorylase, domain 3"/>
    <property type="match status" value="1"/>
</dbReference>
<dbReference type="EC" id="3.2.1.40" evidence="2"/>
<dbReference type="AlphaFoldDB" id="N1S953"/>
<reference evidence="7" key="1">
    <citation type="submission" date="2012-09" db="EMBL/GenBank/DDBJ databases">
        <title>Genome sequencing and comparative transcriptomics of race 1 and race 4 of banana pathogen: Fusarium oxysporum f. sp. cubense.</title>
        <authorList>
            <person name="Fang X."/>
            <person name="Huang J."/>
        </authorList>
    </citation>
    <scope>NUCLEOTIDE SEQUENCE [LARGE SCALE GENOMIC DNA]</scope>
    <source>
        <strain evidence="7">race 4</strain>
    </source>
</reference>
<accession>N1S953</accession>
<proteinExistence type="predicted"/>
<organism evidence="6 7">
    <name type="scientific">Fusarium oxysporum f. sp. cubense (strain race 4)</name>
    <name type="common">Panama disease fungus</name>
    <dbReference type="NCBI Taxonomy" id="2502994"/>
    <lineage>
        <taxon>Eukaryota</taxon>
        <taxon>Fungi</taxon>
        <taxon>Dikarya</taxon>
        <taxon>Ascomycota</taxon>
        <taxon>Pezizomycotina</taxon>
        <taxon>Sordariomycetes</taxon>
        <taxon>Hypocreomycetidae</taxon>
        <taxon>Hypocreales</taxon>
        <taxon>Nectriaceae</taxon>
        <taxon>Fusarium</taxon>
        <taxon>Fusarium oxysporum species complex</taxon>
    </lineage>
</organism>
<dbReference type="PANTHER" id="PTHR33307">
    <property type="entry name" value="ALPHA-RHAMNOSIDASE (EUROFUNG)"/>
    <property type="match status" value="1"/>
</dbReference>
<dbReference type="PANTHER" id="PTHR33307:SF6">
    <property type="entry name" value="ALPHA-RHAMNOSIDASE (EUROFUNG)-RELATED"/>
    <property type="match status" value="1"/>
</dbReference>
<dbReference type="GO" id="GO:0030596">
    <property type="term" value="F:alpha-L-rhamnosidase activity"/>
    <property type="evidence" value="ECO:0007669"/>
    <property type="project" value="UniProtKB-EC"/>
</dbReference>
<evidence type="ECO:0000259" key="5">
    <source>
        <dbReference type="Pfam" id="PF17390"/>
    </source>
</evidence>
<protein>
    <recommendedName>
        <fullName evidence="2">alpha-L-rhamnosidase</fullName>
        <ecNumber evidence="2">3.2.1.40</ecNumber>
    </recommendedName>
</protein>
<dbReference type="InterPro" id="IPR008928">
    <property type="entry name" value="6-hairpin_glycosidase_sf"/>
</dbReference>
<dbReference type="Pfam" id="PF17389">
    <property type="entry name" value="Bac_rhamnosid6H"/>
    <property type="match status" value="1"/>
</dbReference>
<dbReference type="InterPro" id="IPR016007">
    <property type="entry name" value="Alpha_rhamnosid"/>
</dbReference>
<dbReference type="GO" id="GO:0005975">
    <property type="term" value="P:carbohydrate metabolic process"/>
    <property type="evidence" value="ECO:0007669"/>
    <property type="project" value="InterPro"/>
</dbReference>
<comment type="catalytic activity">
    <reaction evidence="1">
        <text>Hydrolysis of terminal non-reducing alpha-L-rhamnose residues in alpha-L-rhamnosides.</text>
        <dbReference type="EC" id="3.2.1.40"/>
    </reaction>
</comment>
<dbReference type="InterPro" id="IPR012341">
    <property type="entry name" value="6hp_glycosidase-like_sf"/>
</dbReference>
<dbReference type="STRING" id="1229665.N1S953"/>
<dbReference type="Pfam" id="PF17390">
    <property type="entry name" value="Bac_rhamnosid_C"/>
    <property type="match status" value="1"/>
</dbReference>
<evidence type="ECO:0000313" key="6">
    <source>
        <dbReference type="EMBL" id="EMT74356.1"/>
    </source>
</evidence>
<gene>
    <name evidence="6" type="ORF">FOC4_g10002467</name>
</gene>
<feature type="domain" description="Alpha-L-rhamnosidase six-hairpin glycosidase" evidence="4">
    <location>
        <begin position="1"/>
        <end position="43"/>
    </location>
</feature>